<dbReference type="EMBL" id="JBIAQY010000011">
    <property type="protein sequence ID" value="MFF3571830.1"/>
    <property type="molecule type" value="Genomic_DNA"/>
</dbReference>
<comment type="caution">
    <text evidence="2">The sequence shown here is derived from an EMBL/GenBank/DDBJ whole genome shotgun (WGS) entry which is preliminary data.</text>
</comment>
<proteinExistence type="predicted"/>
<keyword evidence="3" id="KW-1185">Reference proteome</keyword>
<evidence type="ECO:0000256" key="1">
    <source>
        <dbReference type="SAM" id="MobiDB-lite"/>
    </source>
</evidence>
<name>A0ABW6S696_9NOCA</name>
<sequence length="65" mass="7462">MELTLERARELRDIHSSHPPDECIVHLEAAFPAADGNWIMISSIQPRRRHGETRNEPVHLGFHSP</sequence>
<protein>
    <submittedName>
        <fullName evidence="2">Uncharacterized protein</fullName>
    </submittedName>
</protein>
<evidence type="ECO:0000313" key="3">
    <source>
        <dbReference type="Proteomes" id="UP001601992"/>
    </source>
</evidence>
<gene>
    <name evidence="2" type="ORF">ACFYXQ_29025</name>
</gene>
<evidence type="ECO:0000313" key="2">
    <source>
        <dbReference type="EMBL" id="MFF3571830.1"/>
    </source>
</evidence>
<accession>A0ABW6S696</accession>
<organism evidence="2 3">
    <name type="scientific">Nocardia jiangxiensis</name>
    <dbReference type="NCBI Taxonomy" id="282685"/>
    <lineage>
        <taxon>Bacteria</taxon>
        <taxon>Bacillati</taxon>
        <taxon>Actinomycetota</taxon>
        <taxon>Actinomycetes</taxon>
        <taxon>Mycobacteriales</taxon>
        <taxon>Nocardiaceae</taxon>
        <taxon>Nocardia</taxon>
    </lineage>
</organism>
<dbReference type="RefSeq" id="WP_169541918.1">
    <property type="nucleotide sequence ID" value="NZ_JBIAQY010000011.1"/>
</dbReference>
<dbReference type="Proteomes" id="UP001601992">
    <property type="component" value="Unassembled WGS sequence"/>
</dbReference>
<feature type="region of interest" description="Disordered" evidence="1">
    <location>
        <begin position="46"/>
        <end position="65"/>
    </location>
</feature>
<reference evidence="2 3" key="1">
    <citation type="submission" date="2024-10" db="EMBL/GenBank/DDBJ databases">
        <title>The Natural Products Discovery Center: Release of the First 8490 Sequenced Strains for Exploring Actinobacteria Biosynthetic Diversity.</title>
        <authorList>
            <person name="Kalkreuter E."/>
            <person name="Kautsar S.A."/>
            <person name="Yang D."/>
            <person name="Bader C.D."/>
            <person name="Teijaro C.N."/>
            <person name="Fluegel L."/>
            <person name="Davis C.M."/>
            <person name="Simpson J.R."/>
            <person name="Lauterbach L."/>
            <person name="Steele A.D."/>
            <person name="Gui C."/>
            <person name="Meng S."/>
            <person name="Li G."/>
            <person name="Viehrig K."/>
            <person name="Ye F."/>
            <person name="Su P."/>
            <person name="Kiefer A.F."/>
            <person name="Nichols A."/>
            <person name="Cepeda A.J."/>
            <person name="Yan W."/>
            <person name="Fan B."/>
            <person name="Jiang Y."/>
            <person name="Adhikari A."/>
            <person name="Zheng C.-J."/>
            <person name="Schuster L."/>
            <person name="Cowan T.M."/>
            <person name="Smanski M.J."/>
            <person name="Chevrette M.G."/>
            <person name="De Carvalho L.P.S."/>
            <person name="Shen B."/>
        </authorList>
    </citation>
    <scope>NUCLEOTIDE SEQUENCE [LARGE SCALE GENOMIC DNA]</scope>
    <source>
        <strain evidence="2 3">NPDC002593</strain>
    </source>
</reference>